<dbReference type="HOGENOM" id="CLU_1383401_0_0_5"/>
<organism evidence="1 2">
    <name type="scientific">Sphingomonas sanxanigenens DSM 19645 = NX02</name>
    <dbReference type="NCBI Taxonomy" id="1123269"/>
    <lineage>
        <taxon>Bacteria</taxon>
        <taxon>Pseudomonadati</taxon>
        <taxon>Pseudomonadota</taxon>
        <taxon>Alphaproteobacteria</taxon>
        <taxon>Sphingomonadales</taxon>
        <taxon>Sphingomonadaceae</taxon>
        <taxon>Sphingomonas</taxon>
    </lineage>
</organism>
<dbReference type="AlphaFoldDB" id="W0AH67"/>
<evidence type="ECO:0000313" key="1">
    <source>
        <dbReference type="EMBL" id="AHE55892.1"/>
    </source>
</evidence>
<evidence type="ECO:0000313" key="2">
    <source>
        <dbReference type="Proteomes" id="UP000018851"/>
    </source>
</evidence>
<sequence length="197" mass="21381">MTMACEGNINRGAPRVRGYDNLASAAQRINPNNRLAWDAAERAIDSVRAALGNAPSDDAAALFCQAEIAVERALLAVPAATPAQMILKLLTAFMTEDGDRWDRKDVNDDVTRALFDEAQPFLTGRDKPQDVAPTREPSYMWQHGELRVALQQLGAVLEAATQHESSLQCSLLITAGLDLVSHALAEDDRADAEEVGR</sequence>
<gene>
    <name evidence="1" type="ORF">NX02_21280</name>
</gene>
<dbReference type="STRING" id="1123269.NX02_21280"/>
<keyword evidence="2" id="KW-1185">Reference proteome</keyword>
<dbReference type="EMBL" id="CP006644">
    <property type="protein sequence ID" value="AHE55892.1"/>
    <property type="molecule type" value="Genomic_DNA"/>
</dbReference>
<dbReference type="KEGG" id="ssan:NX02_21280"/>
<proteinExistence type="predicted"/>
<reference evidence="1 2" key="1">
    <citation type="submission" date="2013-07" db="EMBL/GenBank/DDBJ databases">
        <title>Completed genome of Sphingomonas sanxanigenens NX02.</title>
        <authorList>
            <person name="Ma T."/>
            <person name="Huang H."/>
            <person name="Wu M."/>
            <person name="Li X."/>
            <person name="Li G."/>
        </authorList>
    </citation>
    <scope>NUCLEOTIDE SEQUENCE [LARGE SCALE GENOMIC DNA]</scope>
    <source>
        <strain evidence="1 2">NX02</strain>
    </source>
</reference>
<dbReference type="Proteomes" id="UP000018851">
    <property type="component" value="Chromosome"/>
</dbReference>
<accession>W0AH67</accession>
<dbReference type="PATRIC" id="fig|1123269.5.peg.4163"/>
<name>W0AH67_9SPHN</name>
<protein>
    <submittedName>
        <fullName evidence="1">Uncharacterized protein</fullName>
    </submittedName>
</protein>